<evidence type="ECO:0000256" key="1">
    <source>
        <dbReference type="SAM" id="MobiDB-lite"/>
    </source>
</evidence>
<organism evidence="2 3">
    <name type="scientific">Emergomyces africanus</name>
    <dbReference type="NCBI Taxonomy" id="1955775"/>
    <lineage>
        <taxon>Eukaryota</taxon>
        <taxon>Fungi</taxon>
        <taxon>Dikarya</taxon>
        <taxon>Ascomycota</taxon>
        <taxon>Pezizomycotina</taxon>
        <taxon>Eurotiomycetes</taxon>
        <taxon>Eurotiomycetidae</taxon>
        <taxon>Onygenales</taxon>
        <taxon>Ajellomycetaceae</taxon>
        <taxon>Emergomyces</taxon>
    </lineage>
</organism>
<comment type="caution">
    <text evidence="2">The sequence shown here is derived from an EMBL/GenBank/DDBJ whole genome shotgun (WGS) entry which is preliminary data.</text>
</comment>
<dbReference type="Proteomes" id="UP000091918">
    <property type="component" value="Unassembled WGS sequence"/>
</dbReference>
<sequence length="71" mass="7746">MVECTDSISGSTNLESGLGTPSNSGNSNASNSVSRIRNKTYTSMISAWRLIIFIPFQLQDSKESITESRTQ</sequence>
<dbReference type="AlphaFoldDB" id="A0A1B7P2R7"/>
<feature type="compositionally biased region" description="Low complexity" evidence="1">
    <location>
        <begin position="22"/>
        <end position="33"/>
    </location>
</feature>
<reference evidence="2 3" key="1">
    <citation type="submission" date="2015-07" db="EMBL/GenBank/DDBJ databases">
        <title>Emmonsia species relationships and genome sequence.</title>
        <authorList>
            <person name="Cuomo C.A."/>
            <person name="Schwartz I.S."/>
            <person name="Kenyon C."/>
            <person name="de Hoog G.S."/>
            <person name="Govender N.P."/>
            <person name="Botha A."/>
            <person name="Moreno L."/>
            <person name="de Vries M."/>
            <person name="Munoz J.F."/>
            <person name="Stielow J.B."/>
        </authorList>
    </citation>
    <scope>NUCLEOTIDE SEQUENCE [LARGE SCALE GENOMIC DNA]</scope>
    <source>
        <strain evidence="2 3">CBS 136260</strain>
    </source>
</reference>
<name>A0A1B7P2R7_9EURO</name>
<protein>
    <submittedName>
        <fullName evidence="2">Uncharacterized protein</fullName>
    </submittedName>
</protein>
<accession>A0A1B7P2R7</accession>
<evidence type="ECO:0000313" key="2">
    <source>
        <dbReference type="EMBL" id="OAX83324.1"/>
    </source>
</evidence>
<feature type="region of interest" description="Disordered" evidence="1">
    <location>
        <begin position="1"/>
        <end position="33"/>
    </location>
</feature>
<keyword evidence="3" id="KW-1185">Reference proteome</keyword>
<gene>
    <name evidence="2" type="ORF">ACJ72_02325</name>
</gene>
<feature type="compositionally biased region" description="Polar residues" evidence="1">
    <location>
        <begin position="1"/>
        <end position="21"/>
    </location>
</feature>
<evidence type="ECO:0000313" key="3">
    <source>
        <dbReference type="Proteomes" id="UP000091918"/>
    </source>
</evidence>
<dbReference type="EMBL" id="LGUA01000189">
    <property type="protein sequence ID" value="OAX83324.1"/>
    <property type="molecule type" value="Genomic_DNA"/>
</dbReference>
<proteinExistence type="predicted"/>